<evidence type="ECO:0000256" key="8">
    <source>
        <dbReference type="RuleBase" id="RU365092"/>
    </source>
</evidence>
<comment type="caution">
    <text evidence="9">The sequence shown here is derived from an EMBL/GenBank/DDBJ whole genome shotgun (WGS) entry which is preliminary data.</text>
</comment>
<comment type="subcellular location">
    <subcellularLocation>
        <location evidence="1 8">Cell membrane</location>
        <topology evidence="1 8">Multi-pass membrane protein</topology>
    </subcellularLocation>
</comment>
<feature type="transmembrane region" description="Helical" evidence="8">
    <location>
        <begin position="68"/>
        <end position="93"/>
    </location>
</feature>
<evidence type="ECO:0000313" key="9">
    <source>
        <dbReference type="EMBL" id="GAA4625731.1"/>
    </source>
</evidence>
<organism evidence="9 10">
    <name type="scientific">Actinoallomurus vinaceus</name>
    <dbReference type="NCBI Taxonomy" id="1080074"/>
    <lineage>
        <taxon>Bacteria</taxon>
        <taxon>Bacillati</taxon>
        <taxon>Actinomycetota</taxon>
        <taxon>Actinomycetes</taxon>
        <taxon>Streptosporangiales</taxon>
        <taxon>Thermomonosporaceae</taxon>
        <taxon>Actinoallomurus</taxon>
    </lineage>
</organism>
<keyword evidence="3 8" id="KW-0813">Transport</keyword>
<accession>A0ABP8U9C8</accession>
<keyword evidence="7 8" id="KW-0472">Membrane</keyword>
<feature type="transmembrane region" description="Helical" evidence="8">
    <location>
        <begin position="37"/>
        <end position="56"/>
    </location>
</feature>
<feature type="transmembrane region" description="Helical" evidence="8">
    <location>
        <begin position="306"/>
        <end position="325"/>
    </location>
</feature>
<dbReference type="InterPro" id="IPR003804">
    <property type="entry name" value="Lactate_perm"/>
</dbReference>
<evidence type="ECO:0000256" key="1">
    <source>
        <dbReference type="ARBA" id="ARBA00004651"/>
    </source>
</evidence>
<evidence type="ECO:0000256" key="2">
    <source>
        <dbReference type="ARBA" id="ARBA00010100"/>
    </source>
</evidence>
<evidence type="ECO:0000256" key="6">
    <source>
        <dbReference type="ARBA" id="ARBA00022989"/>
    </source>
</evidence>
<keyword evidence="10" id="KW-1185">Reference proteome</keyword>
<evidence type="ECO:0000256" key="4">
    <source>
        <dbReference type="ARBA" id="ARBA00022475"/>
    </source>
</evidence>
<dbReference type="Pfam" id="PF02652">
    <property type="entry name" value="Lactate_perm"/>
    <property type="match status" value="1"/>
</dbReference>
<feature type="transmembrane region" description="Helical" evidence="8">
    <location>
        <begin position="532"/>
        <end position="551"/>
    </location>
</feature>
<feature type="transmembrane region" description="Helical" evidence="8">
    <location>
        <begin position="224"/>
        <end position="244"/>
    </location>
</feature>
<evidence type="ECO:0000256" key="3">
    <source>
        <dbReference type="ARBA" id="ARBA00022448"/>
    </source>
</evidence>
<evidence type="ECO:0000256" key="7">
    <source>
        <dbReference type="ARBA" id="ARBA00023136"/>
    </source>
</evidence>
<feature type="transmembrane region" description="Helical" evidence="8">
    <location>
        <begin position="442"/>
        <end position="462"/>
    </location>
</feature>
<evidence type="ECO:0000313" key="10">
    <source>
        <dbReference type="Proteomes" id="UP001501442"/>
    </source>
</evidence>
<keyword evidence="6 8" id="KW-1133">Transmembrane helix</keyword>
<keyword evidence="4 8" id="KW-1003">Cell membrane</keyword>
<comment type="similarity">
    <text evidence="2 8">Belongs to the lactate permease family.</text>
</comment>
<feature type="transmembrane region" description="Helical" evidence="8">
    <location>
        <begin position="114"/>
        <end position="147"/>
    </location>
</feature>
<feature type="transmembrane region" description="Helical" evidence="8">
    <location>
        <begin position="250"/>
        <end position="267"/>
    </location>
</feature>
<protein>
    <recommendedName>
        <fullName evidence="8">L-lactate permease</fullName>
    </recommendedName>
</protein>
<keyword evidence="5 8" id="KW-0812">Transmembrane</keyword>
<comment type="function">
    <text evidence="8">Uptake of L-lactate across the membrane. Can also transport D-lactate and glycolate.</text>
</comment>
<dbReference type="NCBIfam" id="TIGR00795">
    <property type="entry name" value="lctP"/>
    <property type="match status" value="1"/>
</dbReference>
<dbReference type="PANTHER" id="PTHR30003">
    <property type="entry name" value="L-LACTATE PERMEASE"/>
    <property type="match status" value="1"/>
</dbReference>
<proteinExistence type="inferred from homology"/>
<evidence type="ECO:0000256" key="5">
    <source>
        <dbReference type="ARBA" id="ARBA00022692"/>
    </source>
</evidence>
<feature type="transmembrane region" description="Helical" evidence="8">
    <location>
        <begin position="373"/>
        <end position="392"/>
    </location>
</feature>
<feature type="transmembrane region" description="Helical" evidence="8">
    <location>
        <begin position="12"/>
        <end position="30"/>
    </location>
</feature>
<dbReference type="EMBL" id="BAABHK010000004">
    <property type="protein sequence ID" value="GAA4625731.1"/>
    <property type="molecule type" value="Genomic_DNA"/>
</dbReference>
<dbReference type="RefSeq" id="WP_345431500.1">
    <property type="nucleotide sequence ID" value="NZ_BAABHK010000004.1"/>
</dbReference>
<gene>
    <name evidence="9" type="ORF">GCM10023196_031050</name>
</gene>
<dbReference type="PANTHER" id="PTHR30003:SF0">
    <property type="entry name" value="GLYCOLATE PERMEASE GLCA-RELATED"/>
    <property type="match status" value="1"/>
</dbReference>
<dbReference type="Proteomes" id="UP001501442">
    <property type="component" value="Unassembled WGS sequence"/>
</dbReference>
<reference evidence="10" key="1">
    <citation type="journal article" date="2019" name="Int. J. Syst. Evol. Microbiol.">
        <title>The Global Catalogue of Microorganisms (GCM) 10K type strain sequencing project: providing services to taxonomists for standard genome sequencing and annotation.</title>
        <authorList>
            <consortium name="The Broad Institute Genomics Platform"/>
            <consortium name="The Broad Institute Genome Sequencing Center for Infectious Disease"/>
            <person name="Wu L."/>
            <person name="Ma J."/>
        </authorList>
    </citation>
    <scope>NUCLEOTIDE SEQUENCE [LARGE SCALE GENOMIC DNA]</scope>
    <source>
        <strain evidence="10">JCM 17939</strain>
    </source>
</reference>
<name>A0ABP8U9C8_9ACTN</name>
<feature type="transmembrane region" description="Helical" evidence="8">
    <location>
        <begin position="193"/>
        <end position="212"/>
    </location>
</feature>
<sequence>MFHQDLDPTGSLTLSALLALLPLIALLVLLGGLRWKAHWASLVALVLAIGVALFTYSMPLAQTLDAGLYGAVLSVLNILWITFNAIWIYNLTVKSGHFAVLRRAFATVSDDRRVQAIVIAFSFGALLEALAGGGGPVAICSVMLIAIGFDPIKAAALALIADTAPVAFGGLGNPITILGTATGLKPEDFGAMAGRQTAILAIFVPFILVGVADGRRGLRQAWPAALTAGVTFGVCQFVFSNYWSYRLCDIFAALVSAGAIILLGRVWRPGESETPVAAPVIAGGSVDDPAFERRVGPPDGDSKADVVRAFAPYAIVIALFSLAQIDAVKNRLAVIPGKPVGTVLGVPVGHVFKWPGLQHITGPTGKPVAATYVLNWMGATGTLLFVSGLLTLAALRISPLTGLKAYAETIRQFGWAIFTILCVFALSYVMNLSGQISTLGVWLAKAGGFFAFLSPVVGWFGVTITGTDAGSNALFGNLQVTAAHQLNVSPVLFGAANTSGGVMAKMISPQNLAVGTAAVGIVGAEGTLFRRVFGWSALLLLLMCVLVWLQSTPVLGWMVP</sequence>
<feature type="transmembrane region" description="Helical" evidence="8">
    <location>
        <begin position="413"/>
        <end position="430"/>
    </location>
</feature>